<dbReference type="Pfam" id="PF00675">
    <property type="entry name" value="Peptidase_M16"/>
    <property type="match status" value="1"/>
</dbReference>
<evidence type="ECO:0000256" key="9">
    <source>
        <dbReference type="SAM" id="MobiDB-lite"/>
    </source>
</evidence>
<dbReference type="InterPro" id="IPR007863">
    <property type="entry name" value="Peptidase_M16_C"/>
</dbReference>
<proteinExistence type="inferred from homology"/>
<dbReference type="PROSITE" id="PS00143">
    <property type="entry name" value="INSULINASE"/>
    <property type="match status" value="1"/>
</dbReference>
<dbReference type="FunFam" id="3.30.830.10:FF:000003">
    <property type="entry name" value="Insulin-degrading enzyme"/>
    <property type="match status" value="1"/>
</dbReference>
<dbReference type="Proteomes" id="UP001140206">
    <property type="component" value="Chromosome 5"/>
</dbReference>
<evidence type="ECO:0000256" key="5">
    <source>
        <dbReference type="ARBA" id="ARBA00022801"/>
    </source>
</evidence>
<keyword evidence="3" id="KW-0645">Protease</keyword>
<feature type="domain" description="Peptidase M16 C-terminal" evidence="11">
    <location>
        <begin position="274"/>
        <end position="456"/>
    </location>
</feature>
<dbReference type="InterPro" id="IPR050626">
    <property type="entry name" value="Peptidase_M16"/>
</dbReference>
<protein>
    <submittedName>
        <fullName evidence="14">Insulin-degrading enzyme</fullName>
    </submittedName>
</protein>
<reference evidence="14" key="1">
    <citation type="submission" date="2022-08" db="EMBL/GenBank/DDBJ databases">
        <authorList>
            <person name="Marques A."/>
        </authorList>
    </citation>
    <scope>NUCLEOTIDE SEQUENCE</scope>
    <source>
        <strain evidence="14">RhyPub2mFocal</strain>
        <tissue evidence="14">Leaves</tissue>
    </source>
</reference>
<dbReference type="Pfam" id="PF22456">
    <property type="entry name" value="PqqF-like_C_4"/>
    <property type="match status" value="1"/>
</dbReference>
<keyword evidence="5" id="KW-0378">Hydrolase</keyword>
<evidence type="ECO:0000259" key="10">
    <source>
        <dbReference type="Pfam" id="PF00675"/>
    </source>
</evidence>
<dbReference type="GO" id="GO:0005829">
    <property type="term" value="C:cytosol"/>
    <property type="evidence" value="ECO:0007669"/>
    <property type="project" value="TreeGrafter"/>
</dbReference>
<evidence type="ECO:0000256" key="8">
    <source>
        <dbReference type="RuleBase" id="RU004447"/>
    </source>
</evidence>
<evidence type="ECO:0000256" key="7">
    <source>
        <dbReference type="ARBA" id="ARBA00023049"/>
    </source>
</evidence>
<evidence type="ECO:0000256" key="1">
    <source>
        <dbReference type="ARBA" id="ARBA00001947"/>
    </source>
</evidence>
<dbReference type="InterPro" id="IPR011249">
    <property type="entry name" value="Metalloenz_LuxS/M16"/>
</dbReference>
<evidence type="ECO:0000259" key="12">
    <source>
        <dbReference type="Pfam" id="PF16187"/>
    </source>
</evidence>
<feature type="domain" description="Coenzyme PQQ synthesis protein F-like C-terminal lobe" evidence="13">
    <location>
        <begin position="857"/>
        <end position="956"/>
    </location>
</feature>
<dbReference type="InterPro" id="IPR001431">
    <property type="entry name" value="Pept_M16_Zn_BS"/>
</dbReference>
<gene>
    <name evidence="14" type="ORF">LUZ62_088232</name>
</gene>
<evidence type="ECO:0000256" key="4">
    <source>
        <dbReference type="ARBA" id="ARBA00022723"/>
    </source>
</evidence>
<feature type="domain" description="Peptidase M16 N-terminal" evidence="10">
    <location>
        <begin position="116"/>
        <end position="245"/>
    </location>
</feature>
<accession>A0AAV8CHS4</accession>
<comment type="cofactor">
    <cofactor evidence="1">
        <name>Zn(2+)</name>
        <dbReference type="ChEBI" id="CHEBI:29105"/>
    </cofactor>
</comment>
<dbReference type="GO" id="GO:0046872">
    <property type="term" value="F:metal ion binding"/>
    <property type="evidence" value="ECO:0007669"/>
    <property type="project" value="UniProtKB-KW"/>
</dbReference>
<dbReference type="PANTHER" id="PTHR43690">
    <property type="entry name" value="NARDILYSIN"/>
    <property type="match status" value="1"/>
</dbReference>
<dbReference type="GO" id="GO:0006508">
    <property type="term" value="P:proteolysis"/>
    <property type="evidence" value="ECO:0007669"/>
    <property type="project" value="UniProtKB-KW"/>
</dbReference>
<evidence type="ECO:0000313" key="14">
    <source>
        <dbReference type="EMBL" id="KAJ4753827.1"/>
    </source>
</evidence>
<feature type="domain" description="Peptidase M16 middle/third" evidence="12">
    <location>
        <begin position="462"/>
        <end position="747"/>
    </location>
</feature>
<keyword evidence="4" id="KW-0479">Metal-binding</keyword>
<keyword evidence="15" id="KW-1185">Reference proteome</keyword>
<dbReference type="Pfam" id="PF05193">
    <property type="entry name" value="Peptidase_M16_C"/>
    <property type="match status" value="1"/>
</dbReference>
<dbReference type="Pfam" id="PF16187">
    <property type="entry name" value="Peptidase_M16_M"/>
    <property type="match status" value="1"/>
</dbReference>
<keyword evidence="7" id="KW-0482">Metalloprotease</keyword>
<dbReference type="PANTHER" id="PTHR43690:SF18">
    <property type="entry name" value="INSULIN-DEGRADING ENZYME-RELATED"/>
    <property type="match status" value="1"/>
</dbReference>
<dbReference type="Gene3D" id="3.30.830.10">
    <property type="entry name" value="Metalloenzyme, LuxS/M16 peptidase-like"/>
    <property type="match status" value="4"/>
</dbReference>
<dbReference type="SUPFAM" id="SSF63411">
    <property type="entry name" value="LuxS/MPP-like metallohydrolase"/>
    <property type="match status" value="4"/>
</dbReference>
<dbReference type="InterPro" id="IPR032632">
    <property type="entry name" value="Peptidase_M16_M"/>
</dbReference>
<evidence type="ECO:0000256" key="6">
    <source>
        <dbReference type="ARBA" id="ARBA00022833"/>
    </source>
</evidence>
<sequence length="1045" mass="120330">MGPIRLSASYDDVVIKSPNDRRSYRILHLPNGLFALLVHDPEIYSDGYPPQSESKRAGEEEDEVMEEASSGDEDEDEEEEEEDFDEDEEEEEEDDDEEEEEDDEGGDSGVNKKKNKDQTVKKAAAAMCVGTGSFCDPPYAQGLAHFLEHMLFMGSSEFPDENEYDSYLSKHGGSSNAVTETEYTCYFFEVNRDFLNGALKRFSQFFVSPLIKAEAMEREVMAVDSEFNHYLQNDNCRLQQVQSHTSTPGHLLNRFCWGNKKSLSDAEGSGINIREELLRIYRDNYHAGIMKLVVIGGEPLDTLEDWVVELFSKIKEGPQVHNNVENCPIPFWKSGKLYRLEAVKDLHTLHLSWTLPCLKKEYLKKPEDYISHLIGHEGKGSILYLLKEKGWATFLSAGVGQEGTHRSSLAYVLTTSIHLTDEGLEKMYEVIGVVYQYIKLLNQSKPQEWIFRELQNIGNMEFRFAEEQSQDEYAFSLAENTLLYEDKHIVCGEYLHEEWDPALVEYIMTLLSPDNMRIDLVTKSFDKNSQAVQLEPWFGSRYTEEDVPSSFLHTWRDPPSIDALLHLPLKNEFIPCNFALQNADMSKPQSHVNPVCIIDQPSLKFWYKMDFTFNMPRACTYFLISVKDGYTSLQNAVLTELFVNLLKDELNDIIYQASVAKLETFITIGGDKLELKIYGYNDKIPVLLSKIVSMSHNFSPKIDRFKVIKENMERSYRNANIKPGNHSTYLRLQVLRERFYGTDDKLATLTKLSLSDLLPFIANLLSQMYVEGLCYGNLSEKEAVKLSEIFTSTLNAKPLPDELKHRDRVVCLPLGAMLLRSVPVKNDLEVNSVVELYYQLEQERGRETIRLKSTLDLLTALIDEPYFDRLRTKEQLGYTLDCGPRTTYRVMGMLFYVQSSKFSPSFLQSRIENFIEGVTEILDGLDVESFNQRKDALIADKLEKEPSLTSEADVYWYQIVDKRYLFDMQKIEAEELRTIEKKDVVDLYNTYFRPQSPKCKRFAVHVQGCSVDSADDLAKMQEKSWKTIENVEPFKQYSEFYSSLC</sequence>
<dbReference type="AlphaFoldDB" id="A0AAV8CHS4"/>
<organism evidence="14 15">
    <name type="scientific">Rhynchospora pubera</name>
    <dbReference type="NCBI Taxonomy" id="906938"/>
    <lineage>
        <taxon>Eukaryota</taxon>
        <taxon>Viridiplantae</taxon>
        <taxon>Streptophyta</taxon>
        <taxon>Embryophyta</taxon>
        <taxon>Tracheophyta</taxon>
        <taxon>Spermatophyta</taxon>
        <taxon>Magnoliopsida</taxon>
        <taxon>Liliopsida</taxon>
        <taxon>Poales</taxon>
        <taxon>Cyperaceae</taxon>
        <taxon>Cyperoideae</taxon>
        <taxon>Rhynchosporeae</taxon>
        <taxon>Rhynchospora</taxon>
    </lineage>
</organism>
<dbReference type="EMBL" id="JAMFTS010000005">
    <property type="protein sequence ID" value="KAJ4753827.1"/>
    <property type="molecule type" value="Genomic_DNA"/>
</dbReference>
<dbReference type="InterPro" id="IPR054734">
    <property type="entry name" value="PqqF-like_C_4"/>
</dbReference>
<dbReference type="FunFam" id="3.30.830.10:FF:000005">
    <property type="entry name" value="nardilysin isoform X1"/>
    <property type="match status" value="1"/>
</dbReference>
<evidence type="ECO:0000259" key="13">
    <source>
        <dbReference type="Pfam" id="PF22456"/>
    </source>
</evidence>
<evidence type="ECO:0000259" key="11">
    <source>
        <dbReference type="Pfam" id="PF05193"/>
    </source>
</evidence>
<dbReference type="GO" id="GO:0004222">
    <property type="term" value="F:metalloendopeptidase activity"/>
    <property type="evidence" value="ECO:0007669"/>
    <property type="project" value="InterPro"/>
</dbReference>
<evidence type="ECO:0000256" key="3">
    <source>
        <dbReference type="ARBA" id="ARBA00022670"/>
    </source>
</evidence>
<keyword evidence="6" id="KW-0862">Zinc</keyword>
<feature type="compositionally biased region" description="Acidic residues" evidence="9">
    <location>
        <begin position="59"/>
        <end position="106"/>
    </location>
</feature>
<dbReference type="FunFam" id="3.30.830.10:FF:000030">
    <property type="entry name" value="Insulin-degrading enzyme"/>
    <property type="match status" value="1"/>
</dbReference>
<name>A0AAV8CHS4_9POAL</name>
<comment type="caution">
    <text evidence="14">The sequence shown here is derived from an EMBL/GenBank/DDBJ whole genome shotgun (WGS) entry which is preliminary data.</text>
</comment>
<evidence type="ECO:0000313" key="15">
    <source>
        <dbReference type="Proteomes" id="UP001140206"/>
    </source>
</evidence>
<feature type="region of interest" description="Disordered" evidence="9">
    <location>
        <begin position="42"/>
        <end position="116"/>
    </location>
</feature>
<evidence type="ECO:0000256" key="2">
    <source>
        <dbReference type="ARBA" id="ARBA00007261"/>
    </source>
</evidence>
<dbReference type="InterPro" id="IPR011765">
    <property type="entry name" value="Pept_M16_N"/>
</dbReference>
<comment type="similarity">
    <text evidence="2 8">Belongs to the peptidase M16 family.</text>
</comment>
<dbReference type="FunFam" id="3.30.830.10:FF:000012">
    <property type="entry name" value="Protease 3"/>
    <property type="match status" value="1"/>
</dbReference>